<feature type="binding site" evidence="9">
    <location>
        <begin position="262"/>
        <end position="263"/>
    </location>
    <ligand>
        <name>L-histidine</name>
        <dbReference type="ChEBI" id="CHEBI:57595"/>
    </ligand>
</feature>
<protein>
    <recommendedName>
        <fullName evidence="8">Histidine--tRNA ligase</fullName>
        <ecNumber evidence="8">6.1.1.21</ecNumber>
    </recommendedName>
    <alternativeName>
        <fullName evidence="8">Histidyl-tRNA synthetase</fullName>
        <shortName evidence="8">HisRS</shortName>
    </alternativeName>
</protein>
<evidence type="ECO:0000313" key="12">
    <source>
        <dbReference type="EMBL" id="QTX31762.1"/>
    </source>
</evidence>
<dbReference type="InterPro" id="IPR033656">
    <property type="entry name" value="HisRS_anticodon"/>
</dbReference>
<dbReference type="GO" id="GO:0005737">
    <property type="term" value="C:cytoplasm"/>
    <property type="evidence" value="ECO:0007669"/>
    <property type="project" value="UniProtKB-SubCell"/>
</dbReference>
<dbReference type="KEGG" id="aram:KAR29_10480"/>
<evidence type="ECO:0000256" key="3">
    <source>
        <dbReference type="ARBA" id="ARBA00022741"/>
    </source>
</evidence>
<evidence type="ECO:0000313" key="13">
    <source>
        <dbReference type="Proteomes" id="UP000671879"/>
    </source>
</evidence>
<dbReference type="GO" id="GO:0005524">
    <property type="term" value="F:ATP binding"/>
    <property type="evidence" value="ECO:0007669"/>
    <property type="project" value="UniProtKB-UniRule"/>
</dbReference>
<dbReference type="PIRSF" id="PIRSF001549">
    <property type="entry name" value="His-tRNA_synth"/>
    <property type="match status" value="1"/>
</dbReference>
<dbReference type="SUPFAM" id="SSF55681">
    <property type="entry name" value="Class II aaRS and biotin synthetases"/>
    <property type="match status" value="1"/>
</dbReference>
<dbReference type="InterPro" id="IPR045864">
    <property type="entry name" value="aa-tRNA-synth_II/BPL/LPL"/>
</dbReference>
<keyword evidence="3 8" id="KW-0547">Nucleotide-binding</keyword>
<reference evidence="13" key="1">
    <citation type="submission" date="2021-04" db="EMBL/GenBank/DDBJ databases">
        <title>A novel Synergistetes isolate from a pyrite-forming mixed culture.</title>
        <authorList>
            <person name="Bunk B."/>
            <person name="Sproer C."/>
            <person name="Spring S."/>
            <person name="Pester M."/>
        </authorList>
    </citation>
    <scope>NUCLEOTIDE SEQUENCE [LARGE SCALE GENOMIC DNA]</scope>
    <source>
        <strain evidence="13">J.5.4.2-T.3.5.2</strain>
    </source>
</reference>
<keyword evidence="5 8" id="KW-0648">Protein biosynthesis</keyword>
<dbReference type="RefSeq" id="WP_274372943.1">
    <property type="nucleotide sequence ID" value="NZ_CP072943.1"/>
</dbReference>
<dbReference type="Proteomes" id="UP000671879">
    <property type="component" value="Chromosome"/>
</dbReference>
<feature type="binding site" evidence="9">
    <location>
        <position position="127"/>
    </location>
    <ligand>
        <name>L-histidine</name>
        <dbReference type="ChEBI" id="CHEBI:57595"/>
    </ligand>
</feature>
<evidence type="ECO:0000259" key="11">
    <source>
        <dbReference type="Pfam" id="PF13393"/>
    </source>
</evidence>
<comment type="subunit">
    <text evidence="8">Homodimer.</text>
</comment>
<dbReference type="EC" id="6.1.1.21" evidence="8"/>
<evidence type="ECO:0000256" key="7">
    <source>
        <dbReference type="ARBA" id="ARBA00047639"/>
    </source>
</evidence>
<dbReference type="Pfam" id="PF13393">
    <property type="entry name" value="tRNA-synt_His"/>
    <property type="match status" value="1"/>
</dbReference>
<dbReference type="InterPro" id="IPR041715">
    <property type="entry name" value="HisRS-like_core"/>
</dbReference>
<feature type="domain" description="Class II Histidinyl-tRNA synthetase (HisRS)-like catalytic core" evidence="11">
    <location>
        <begin position="9"/>
        <end position="311"/>
    </location>
</feature>
<evidence type="ECO:0000256" key="9">
    <source>
        <dbReference type="PIRSR" id="PIRSR001549-1"/>
    </source>
</evidence>
<dbReference type="InterPro" id="IPR004154">
    <property type="entry name" value="Anticodon-bd"/>
</dbReference>
<evidence type="ECO:0000259" key="10">
    <source>
        <dbReference type="Pfam" id="PF03129"/>
    </source>
</evidence>
<dbReference type="CDD" id="cd00773">
    <property type="entry name" value="HisRS-like_core"/>
    <property type="match status" value="1"/>
</dbReference>
<evidence type="ECO:0000256" key="8">
    <source>
        <dbReference type="HAMAP-Rule" id="MF_00127"/>
    </source>
</evidence>
<comment type="subcellular location">
    <subcellularLocation>
        <location evidence="8">Cytoplasm</location>
    </subcellularLocation>
</comment>
<dbReference type="PANTHER" id="PTHR43707:SF1">
    <property type="entry name" value="HISTIDINE--TRNA LIGASE, MITOCHONDRIAL-RELATED"/>
    <property type="match status" value="1"/>
</dbReference>
<dbReference type="InterPro" id="IPR036621">
    <property type="entry name" value="Anticodon-bd_dom_sf"/>
</dbReference>
<accession>A0A9Q7AL73</accession>
<name>A0A9Q7AL73_9BACT</name>
<dbReference type="InterPro" id="IPR015807">
    <property type="entry name" value="His-tRNA-ligase"/>
</dbReference>
<dbReference type="AlphaFoldDB" id="A0A9Q7AL73"/>
<organism evidence="12 13">
    <name type="scientific">Aminithiophilus ramosus</name>
    <dbReference type="NCBI Taxonomy" id="3029084"/>
    <lineage>
        <taxon>Bacteria</taxon>
        <taxon>Thermotogati</taxon>
        <taxon>Synergistota</taxon>
        <taxon>Synergistia</taxon>
        <taxon>Synergistales</taxon>
        <taxon>Aminithiophilaceae</taxon>
        <taxon>Aminithiophilus</taxon>
    </lineage>
</organism>
<dbReference type="Gene3D" id="3.30.930.10">
    <property type="entry name" value="Bira Bifunctional Protein, Domain 2"/>
    <property type="match status" value="1"/>
</dbReference>
<keyword evidence="2 8" id="KW-0436">Ligase</keyword>
<evidence type="ECO:0000256" key="6">
    <source>
        <dbReference type="ARBA" id="ARBA00023146"/>
    </source>
</evidence>
<feature type="binding site" evidence="9">
    <location>
        <position position="131"/>
    </location>
    <ligand>
        <name>L-histidine</name>
        <dbReference type="ChEBI" id="CHEBI:57595"/>
    </ligand>
</feature>
<evidence type="ECO:0000256" key="1">
    <source>
        <dbReference type="ARBA" id="ARBA00008226"/>
    </source>
</evidence>
<dbReference type="NCBIfam" id="TIGR00442">
    <property type="entry name" value="hisS"/>
    <property type="match status" value="1"/>
</dbReference>
<comment type="similarity">
    <text evidence="1 8">Belongs to the class-II aminoacyl-tRNA synthetase family.</text>
</comment>
<feature type="domain" description="Anticodon-binding" evidence="10">
    <location>
        <begin position="330"/>
        <end position="416"/>
    </location>
</feature>
<keyword evidence="6 8" id="KW-0030">Aminoacyl-tRNA synthetase</keyword>
<dbReference type="EMBL" id="CP072943">
    <property type="protein sequence ID" value="QTX31762.1"/>
    <property type="molecule type" value="Genomic_DNA"/>
</dbReference>
<keyword evidence="13" id="KW-1185">Reference proteome</keyword>
<gene>
    <name evidence="8" type="primary">hisS</name>
    <name evidence="12" type="ORF">KAR29_10480</name>
</gene>
<feature type="binding site" evidence="9">
    <location>
        <begin position="82"/>
        <end position="84"/>
    </location>
    <ligand>
        <name>L-histidine</name>
        <dbReference type="ChEBI" id="CHEBI:57595"/>
    </ligand>
</feature>
<evidence type="ECO:0000256" key="4">
    <source>
        <dbReference type="ARBA" id="ARBA00022840"/>
    </source>
</evidence>
<dbReference type="HAMAP" id="MF_00127">
    <property type="entry name" value="His_tRNA_synth"/>
    <property type="match status" value="1"/>
</dbReference>
<keyword evidence="8" id="KW-0963">Cytoplasm</keyword>
<dbReference type="GO" id="GO:0006427">
    <property type="term" value="P:histidyl-tRNA aminoacylation"/>
    <property type="evidence" value="ECO:0007669"/>
    <property type="project" value="UniProtKB-UniRule"/>
</dbReference>
<evidence type="ECO:0000256" key="2">
    <source>
        <dbReference type="ARBA" id="ARBA00022598"/>
    </source>
</evidence>
<dbReference type="SUPFAM" id="SSF52954">
    <property type="entry name" value="Class II aaRS ABD-related"/>
    <property type="match status" value="1"/>
</dbReference>
<proteinExistence type="inferred from homology"/>
<dbReference type="Pfam" id="PF03129">
    <property type="entry name" value="HGTP_anticodon"/>
    <property type="match status" value="1"/>
</dbReference>
<dbReference type="CDD" id="cd00859">
    <property type="entry name" value="HisRS_anticodon"/>
    <property type="match status" value="1"/>
</dbReference>
<feature type="binding site" evidence="9">
    <location>
        <position position="113"/>
    </location>
    <ligand>
        <name>L-histidine</name>
        <dbReference type="ChEBI" id="CHEBI:57595"/>
    </ligand>
</feature>
<feature type="binding site" evidence="9">
    <location>
        <position position="258"/>
    </location>
    <ligand>
        <name>L-histidine</name>
        <dbReference type="ChEBI" id="CHEBI:57595"/>
    </ligand>
</feature>
<comment type="catalytic activity">
    <reaction evidence="7 8">
        <text>tRNA(His) + L-histidine + ATP = L-histidyl-tRNA(His) + AMP + diphosphate + H(+)</text>
        <dbReference type="Rhea" id="RHEA:17313"/>
        <dbReference type="Rhea" id="RHEA-COMP:9665"/>
        <dbReference type="Rhea" id="RHEA-COMP:9689"/>
        <dbReference type="ChEBI" id="CHEBI:15378"/>
        <dbReference type="ChEBI" id="CHEBI:30616"/>
        <dbReference type="ChEBI" id="CHEBI:33019"/>
        <dbReference type="ChEBI" id="CHEBI:57595"/>
        <dbReference type="ChEBI" id="CHEBI:78442"/>
        <dbReference type="ChEBI" id="CHEBI:78527"/>
        <dbReference type="ChEBI" id="CHEBI:456215"/>
        <dbReference type="EC" id="6.1.1.21"/>
    </reaction>
</comment>
<sequence>MAEITAPRGVRDVLPDESWKWAYVLGQFRQIADGFGFSEIHLPIFEHTELFCRGIGDTTDVVEKEMYTFEDRSGRSLTLRPEVTASTVRSYLEQNMASRPQPVKLWTAGPMFRYERPQKGRYRQFWQLDVEVLGSDSPLVDVEVIELSLELYRRLGMTNLEVVINSVGCPACRPAYREALRAYLRPHLGELCESCRSRFDRNPLRILDCKNPTCKAITEGAPDVMDSLCDECSGHFAAVRKGLDLLGARTHIDKRLVRGLDYYTKTAYEVLSGDLGAQNAVCGGGRYDNLAESIGGPHLPGVGFASGIERIVLTMEQQGCSFGREPALDAYVIAVDETARDEALKLLYALRREGLSADMDYQGRAMKAQFKSASQAAFACILGGDEVARSVVALKEMASGNQEECAFDGAAQVIRSRLGR</sequence>
<dbReference type="PANTHER" id="PTHR43707">
    <property type="entry name" value="HISTIDYL-TRNA SYNTHETASE"/>
    <property type="match status" value="1"/>
</dbReference>
<evidence type="ECO:0000256" key="5">
    <source>
        <dbReference type="ARBA" id="ARBA00022917"/>
    </source>
</evidence>
<dbReference type="Gene3D" id="3.40.50.800">
    <property type="entry name" value="Anticodon-binding domain"/>
    <property type="match status" value="1"/>
</dbReference>
<dbReference type="GO" id="GO:0004821">
    <property type="term" value="F:histidine-tRNA ligase activity"/>
    <property type="evidence" value="ECO:0007669"/>
    <property type="project" value="UniProtKB-UniRule"/>
</dbReference>
<keyword evidence="4 8" id="KW-0067">ATP-binding</keyword>
<dbReference type="InterPro" id="IPR004516">
    <property type="entry name" value="HisRS/HisZ"/>
</dbReference>